<proteinExistence type="predicted"/>
<organism evidence="2 3">
    <name type="scientific">Acetobacter cerevisiae</name>
    <dbReference type="NCBI Taxonomy" id="178900"/>
    <lineage>
        <taxon>Bacteria</taxon>
        <taxon>Pseudomonadati</taxon>
        <taxon>Pseudomonadota</taxon>
        <taxon>Alphaproteobacteria</taxon>
        <taxon>Acetobacterales</taxon>
        <taxon>Acetobacteraceae</taxon>
        <taxon>Acetobacter</taxon>
    </lineage>
</organism>
<evidence type="ECO:0000256" key="1">
    <source>
        <dbReference type="SAM" id="SignalP"/>
    </source>
</evidence>
<dbReference type="Gene3D" id="2.60.120.380">
    <property type="match status" value="1"/>
</dbReference>
<keyword evidence="1" id="KW-0732">Signal</keyword>
<dbReference type="AlphaFoldDB" id="A0A149QJF5"/>
<comment type="caution">
    <text evidence="2">The sequence shown here is derived from an EMBL/GenBank/DDBJ whole genome shotgun (WGS) entry which is preliminary data.</text>
</comment>
<dbReference type="EMBL" id="LHZA01000120">
    <property type="protein sequence ID" value="KXU97387.1"/>
    <property type="molecule type" value="Genomic_DNA"/>
</dbReference>
<reference evidence="2 3" key="1">
    <citation type="submission" date="2015-06" db="EMBL/GenBank/DDBJ databases">
        <title>Improved classification and identification of acetic acid bacteria using matrix-assisted laser desorption/ionization time-of-flight mass spectrometry; Gluconobacter nephelii and Gluconobacter uchimurae are later heterotypic synonyms of Gluconobacter japonicus and Gluconobacter oxydans, respectively.</title>
        <authorList>
            <person name="Li L."/>
            <person name="Cleenwerck I."/>
            <person name="De Vuyst L."/>
            <person name="Vandamme P."/>
        </authorList>
    </citation>
    <scope>NUCLEOTIDE SEQUENCE [LARGE SCALE GENOMIC DNA]</scope>
    <source>
        <strain evidence="2 3">LMG 1625</strain>
    </source>
</reference>
<protein>
    <recommendedName>
        <fullName evidence="4">Proteinase inhibitor I42 chagasin domain-containing protein</fullName>
    </recommendedName>
</protein>
<evidence type="ECO:0000313" key="3">
    <source>
        <dbReference type="Proteomes" id="UP000075473"/>
    </source>
</evidence>
<feature type="signal peptide" evidence="1">
    <location>
        <begin position="1"/>
        <end position="24"/>
    </location>
</feature>
<evidence type="ECO:0008006" key="4">
    <source>
        <dbReference type="Google" id="ProtNLM"/>
    </source>
</evidence>
<feature type="chain" id="PRO_5007552559" description="Proteinase inhibitor I42 chagasin domain-containing protein" evidence="1">
    <location>
        <begin position="25"/>
        <end position="145"/>
    </location>
</feature>
<dbReference type="PATRIC" id="fig|178900.5.peg.2978"/>
<sequence>MTKKTKFVLIAGALLLCGVGPAQNALARSVHLAPHVSSTVVSGTLEGENIVPFHVSLKEGQKLDVLCHSRKSGIYFFVKDPEGRIVYNSAESPQPDRWTGQAASPGKYTLGVFQQHATARKGHTAFFRLHLAVNQAEASTASLLP</sequence>
<evidence type="ECO:0000313" key="2">
    <source>
        <dbReference type="EMBL" id="KXU97387.1"/>
    </source>
</evidence>
<dbReference type="Proteomes" id="UP000075473">
    <property type="component" value="Unassembled WGS sequence"/>
</dbReference>
<dbReference type="RefSeq" id="WP_062248383.1">
    <property type="nucleotide sequence ID" value="NZ_LHZA01000120.1"/>
</dbReference>
<gene>
    <name evidence="2" type="ORF">AD928_03730</name>
</gene>
<name>A0A149QJF5_9PROT</name>
<accession>A0A149QJF5</accession>